<evidence type="ECO:0000256" key="1">
    <source>
        <dbReference type="SAM" id="Phobius"/>
    </source>
</evidence>
<proteinExistence type="predicted"/>
<feature type="transmembrane region" description="Helical" evidence="1">
    <location>
        <begin position="30"/>
        <end position="48"/>
    </location>
</feature>
<dbReference type="Pfam" id="PF13129">
    <property type="entry name" value="DUF3953"/>
    <property type="match status" value="1"/>
</dbReference>
<feature type="transmembrane region" description="Helical" evidence="1">
    <location>
        <begin position="7"/>
        <end position="24"/>
    </location>
</feature>
<keyword evidence="1" id="KW-0472">Membrane</keyword>
<protein>
    <submittedName>
        <fullName evidence="2">Branched-subunit amino acid permease</fullName>
    </submittedName>
</protein>
<dbReference type="EMBL" id="JAUSTZ010000012">
    <property type="protein sequence ID" value="MDQ0227911.1"/>
    <property type="molecule type" value="Genomic_DNA"/>
</dbReference>
<comment type="caution">
    <text evidence="2">The sequence shown here is derived from an EMBL/GenBank/DDBJ whole genome shotgun (WGS) entry which is preliminary data.</text>
</comment>
<evidence type="ECO:0000313" key="2">
    <source>
        <dbReference type="EMBL" id="MDQ0227911.1"/>
    </source>
</evidence>
<keyword evidence="3" id="KW-1185">Reference proteome</keyword>
<keyword evidence="1" id="KW-0812">Transmembrane</keyword>
<evidence type="ECO:0000313" key="3">
    <source>
        <dbReference type="Proteomes" id="UP001232245"/>
    </source>
</evidence>
<dbReference type="InterPro" id="IPR025018">
    <property type="entry name" value="DUF3953"/>
</dbReference>
<accession>A0ABT9Z6M9</accession>
<sequence length="77" mass="8720">MLNLLQIIFSFIGVVIAVYNLNVNSVDLSSYVYLFLGASFLTLAVSQLKEKKKRIGMLTILVTLLMFYVSFQGIFFT</sequence>
<reference evidence="2 3" key="1">
    <citation type="submission" date="2023-07" db="EMBL/GenBank/DDBJ databases">
        <title>Genomic Encyclopedia of Type Strains, Phase IV (KMG-IV): sequencing the most valuable type-strain genomes for metagenomic binning, comparative biology and taxonomic classification.</title>
        <authorList>
            <person name="Goeker M."/>
        </authorList>
    </citation>
    <scope>NUCLEOTIDE SEQUENCE [LARGE SCALE GENOMIC DNA]</scope>
    <source>
        <strain evidence="2 3">DSM 17723</strain>
    </source>
</reference>
<dbReference type="Proteomes" id="UP001232245">
    <property type="component" value="Unassembled WGS sequence"/>
</dbReference>
<keyword evidence="1" id="KW-1133">Transmembrane helix</keyword>
<dbReference type="RefSeq" id="WP_174880030.1">
    <property type="nucleotide sequence ID" value="NZ_CADEPK010000089.1"/>
</dbReference>
<organism evidence="2 3">
    <name type="scientific">Metabacillus niabensis</name>
    <dbReference type="NCBI Taxonomy" id="324854"/>
    <lineage>
        <taxon>Bacteria</taxon>
        <taxon>Bacillati</taxon>
        <taxon>Bacillota</taxon>
        <taxon>Bacilli</taxon>
        <taxon>Bacillales</taxon>
        <taxon>Bacillaceae</taxon>
        <taxon>Metabacillus</taxon>
    </lineage>
</organism>
<gene>
    <name evidence="2" type="ORF">J2S02_004258</name>
</gene>
<feature type="transmembrane region" description="Helical" evidence="1">
    <location>
        <begin position="55"/>
        <end position="76"/>
    </location>
</feature>
<name>A0ABT9Z6M9_9BACI</name>